<evidence type="ECO:0000256" key="12">
    <source>
        <dbReference type="ARBA" id="ARBA00023065"/>
    </source>
</evidence>
<dbReference type="NCBIfam" id="TIGR01525">
    <property type="entry name" value="ATPase-IB_hvy"/>
    <property type="match status" value="1"/>
</dbReference>
<keyword evidence="5 14" id="KW-0812">Transmembrane</keyword>
<reference evidence="17 18" key="2">
    <citation type="journal article" date="2000" name="Proc. Natl. Acad. Sci. U.S.A.">
        <title>Archaeal adaptation to higher temperatures revealed by genomic sequence of Thermoplasma volcanium.</title>
        <authorList>
            <person name="Kawashima T."/>
            <person name="Amano N."/>
            <person name="Koike H."/>
            <person name="Makino S."/>
            <person name="Higuchi S."/>
            <person name="Kawashima-Ohya Y."/>
            <person name="Watanabe K."/>
            <person name="Yamazaki M."/>
            <person name="Kanehori K."/>
            <person name="Kawamoto T."/>
            <person name="Nunoshiba T."/>
            <person name="Yamamoto Y."/>
            <person name="Aramaki H."/>
            <person name="Makino K."/>
            <person name="Suzuki M."/>
        </authorList>
    </citation>
    <scope>NUCLEOTIDE SEQUENCE [LARGE SCALE GENOMIC DNA]</scope>
    <source>
        <strain evidence="18">ATCC 51530 / DSM 4299 / JCM 9571 / NBRC 15438 / GSS1</strain>
    </source>
</reference>
<dbReference type="Gene3D" id="3.40.1110.10">
    <property type="entry name" value="Calcium-transporting ATPase, cytoplasmic domain N"/>
    <property type="match status" value="1"/>
</dbReference>
<evidence type="ECO:0000256" key="7">
    <source>
        <dbReference type="ARBA" id="ARBA00022741"/>
    </source>
</evidence>
<dbReference type="eggNOG" id="arCOG01576">
    <property type="taxonomic scope" value="Archaea"/>
</dbReference>
<dbReference type="GO" id="GO:0055070">
    <property type="term" value="P:copper ion homeostasis"/>
    <property type="evidence" value="ECO:0007669"/>
    <property type="project" value="TreeGrafter"/>
</dbReference>
<dbReference type="InterPro" id="IPR059000">
    <property type="entry name" value="ATPase_P-type_domA"/>
</dbReference>
<dbReference type="Pfam" id="PF00122">
    <property type="entry name" value="E1-E2_ATPase"/>
    <property type="match status" value="1"/>
</dbReference>
<reference evidence="17 18" key="1">
    <citation type="journal article" date="1999" name="Proc. Jpn. Acad.">
        <title>Determination of the complete genomic DNA sequence of Thermoplasma volvanium GSS1.</title>
        <authorList>
            <person name="Kawashima T."/>
            <person name="Yamamoto Y."/>
            <person name="Aramaki H."/>
            <person name="Nunoshiba T."/>
            <person name="Kawamoto T."/>
            <person name="Watanabe K."/>
            <person name="Yamazaki M."/>
            <person name="Kanehori K."/>
            <person name="Amano N."/>
            <person name="Ohya Y."/>
            <person name="Makino K."/>
            <person name="Suzuki M."/>
        </authorList>
    </citation>
    <scope>NUCLEOTIDE SEQUENCE [LARGE SCALE GENOMIC DNA]</scope>
    <source>
        <strain evidence="18">ATCC 51530 / DSM 4299 / JCM 9571 / NBRC 15438 / GSS1</strain>
    </source>
</reference>
<dbReference type="InterPro" id="IPR023298">
    <property type="entry name" value="ATPase_P-typ_TM_dom_sf"/>
</dbReference>
<evidence type="ECO:0000256" key="2">
    <source>
        <dbReference type="ARBA" id="ARBA00022448"/>
    </source>
</evidence>
<evidence type="ECO:0000256" key="14">
    <source>
        <dbReference type="SAM" id="Phobius"/>
    </source>
</evidence>
<dbReference type="InterPro" id="IPR023299">
    <property type="entry name" value="ATPase_P-typ_cyto_dom_N"/>
</dbReference>
<organism evidence="17 18">
    <name type="scientific">Thermoplasma volcanium (strain ATCC 51530 / DSM 4299 / JCM 9571 / NBRC 15438 / GSS1)</name>
    <dbReference type="NCBI Taxonomy" id="273116"/>
    <lineage>
        <taxon>Archaea</taxon>
        <taxon>Methanobacteriati</taxon>
        <taxon>Thermoplasmatota</taxon>
        <taxon>Thermoplasmata</taxon>
        <taxon>Thermoplasmatales</taxon>
        <taxon>Thermoplasmataceae</taxon>
        <taxon>Thermoplasma</taxon>
    </lineage>
</organism>
<dbReference type="STRING" id="273116.gene:9382069"/>
<dbReference type="TCDB" id="3.A.3.5.26">
    <property type="family name" value="the p-type atpase (p-atpase) superfamily"/>
</dbReference>
<dbReference type="NCBIfam" id="TIGR01511">
    <property type="entry name" value="ATPase-IB1_Cu"/>
    <property type="match status" value="1"/>
</dbReference>
<dbReference type="InterPro" id="IPR008250">
    <property type="entry name" value="ATPase_P-typ_transduc_dom_A_sf"/>
</dbReference>
<dbReference type="GO" id="GO:0005524">
    <property type="term" value="F:ATP binding"/>
    <property type="evidence" value="ECO:0007669"/>
    <property type="project" value="UniProtKB-KW"/>
</dbReference>
<dbReference type="PhylomeDB" id="Q978Z8"/>
<feature type="transmembrane region" description="Helical" evidence="14">
    <location>
        <begin position="128"/>
        <end position="146"/>
    </location>
</feature>
<dbReference type="PANTHER" id="PTHR43520">
    <property type="entry name" value="ATP7, ISOFORM B"/>
    <property type="match status" value="1"/>
</dbReference>
<sequence>MYVPETSDLYVDKDGQRYYFCSKGCMEKFLSPEGESRSLKRRLVIAWLFSIPVLILSYALFPQKDWVLFILSIPVVFYSGFPFYRGAYSAIRNFSGNMDLLISIGVLTAFFFSLFVSIFPQAIPNSSVYFDSSDFIVSLILTGSYIENISKKRASSAGDKLLQMMPKIVHIVSGASIKDAEASSLKAGVTLQVRPGEIIAVDGTILEGRSEVDESSITGEQEPVLKTAGDRVISGTKNLNGMLIVKAEAVGADTTVSKIHGLIVMASSGRTKVQRIADIFSSYFVPVVLVAATASFLFWYFYLKSIGNPLAPEIGILAFVSVVVIACPCAIGLAGPITLLISAEESFKHGILVKNTGVFDRIRKINRIVFDKSGTLTSPLPEIYDLTGDIKALAYAASVESGSNHPVALSIVNKARDLGLRIEKAYQVVEEPGIGITGKVDGKEVRIAQDESGATIVEIDGDVACRFRLRYKLRDDAIETVSALKKMEIKVSVLSGDTSKEAKSVLEPLKLDEVITGSNPEEKAEVVRRYQEKGEYVMFVGDGINDTVALETADAGIAMGSGSDITKAAGDIVLVNNKLSTIIDILTISRSTIKKVKENIFWAIIYNSALIPIAGGVLVPVFSTSVYSVLPILAALAMGMSSTTVVLNSLRLKKSIRKSIQSEKMYEYTKNQGETFVS</sequence>
<dbReference type="GO" id="GO:0005886">
    <property type="term" value="C:plasma membrane"/>
    <property type="evidence" value="ECO:0007669"/>
    <property type="project" value="UniProtKB-SubCell"/>
</dbReference>
<keyword evidence="2" id="KW-0813">Transport</keyword>
<keyword evidence="13 14" id="KW-0472">Membrane</keyword>
<evidence type="ECO:0000256" key="9">
    <source>
        <dbReference type="ARBA" id="ARBA00022842"/>
    </source>
</evidence>
<dbReference type="GO" id="GO:0016887">
    <property type="term" value="F:ATP hydrolysis activity"/>
    <property type="evidence" value="ECO:0007669"/>
    <property type="project" value="InterPro"/>
</dbReference>
<dbReference type="NCBIfam" id="TIGR01494">
    <property type="entry name" value="ATPase_P-type"/>
    <property type="match status" value="1"/>
</dbReference>
<feature type="domain" description="YHS" evidence="16">
    <location>
        <begin position="1"/>
        <end position="33"/>
    </location>
</feature>
<gene>
    <name evidence="17" type="ORF">TVG1304145</name>
</gene>
<dbReference type="HOGENOM" id="CLU_001771_11_2_2"/>
<evidence type="ECO:0000256" key="10">
    <source>
        <dbReference type="ARBA" id="ARBA00022967"/>
    </source>
</evidence>
<dbReference type="Gene3D" id="2.70.150.10">
    <property type="entry name" value="Calcium-transporting ATPase, cytoplasmic transduction domain A"/>
    <property type="match status" value="1"/>
</dbReference>
<keyword evidence="6" id="KW-0479">Metal-binding</keyword>
<comment type="subcellular location">
    <subcellularLocation>
        <location evidence="1">Cell membrane</location>
        <topology evidence="1">Multi-pass membrane protein</topology>
    </subcellularLocation>
</comment>
<evidence type="ECO:0000313" key="17">
    <source>
        <dbReference type="EMBL" id="BAB60406.1"/>
    </source>
</evidence>
<evidence type="ECO:0000256" key="3">
    <source>
        <dbReference type="ARBA" id="ARBA00022475"/>
    </source>
</evidence>
<dbReference type="Gene3D" id="3.40.50.1000">
    <property type="entry name" value="HAD superfamily/HAD-like"/>
    <property type="match status" value="2"/>
</dbReference>
<evidence type="ECO:0000259" key="15">
    <source>
        <dbReference type="Pfam" id="PF00122"/>
    </source>
</evidence>
<dbReference type="Pfam" id="PF00702">
    <property type="entry name" value="Hydrolase"/>
    <property type="match status" value="1"/>
</dbReference>
<feature type="domain" description="P-type ATPase A" evidence="15">
    <location>
        <begin position="164"/>
        <end position="262"/>
    </location>
</feature>
<evidence type="ECO:0000313" key="18">
    <source>
        <dbReference type="Proteomes" id="UP000001017"/>
    </source>
</evidence>
<proteinExistence type="predicted"/>
<feature type="transmembrane region" description="Helical" evidence="14">
    <location>
        <begin position="600"/>
        <end position="622"/>
    </location>
</feature>
<dbReference type="GO" id="GO:0043682">
    <property type="term" value="F:P-type divalent copper transporter activity"/>
    <property type="evidence" value="ECO:0007669"/>
    <property type="project" value="TreeGrafter"/>
</dbReference>
<dbReference type="Pfam" id="PF04945">
    <property type="entry name" value="YHS"/>
    <property type="match status" value="1"/>
</dbReference>
<dbReference type="EMBL" id="BA000011">
    <property type="protein sequence ID" value="BAB60406.1"/>
    <property type="molecule type" value="Genomic_DNA"/>
</dbReference>
<protein>
    <submittedName>
        <fullName evidence="17">Cation transporting ATPase</fullName>
    </submittedName>
</protein>
<feature type="transmembrane region" description="Helical" evidence="14">
    <location>
        <begin position="314"/>
        <end position="341"/>
    </location>
</feature>
<feature type="transmembrane region" description="Helical" evidence="14">
    <location>
        <begin position="628"/>
        <end position="650"/>
    </location>
</feature>
<keyword evidence="12" id="KW-0406">Ion transport</keyword>
<dbReference type="InterPro" id="IPR027256">
    <property type="entry name" value="P-typ_ATPase_IB"/>
</dbReference>
<dbReference type="InterPro" id="IPR036412">
    <property type="entry name" value="HAD-like_sf"/>
</dbReference>
<evidence type="ECO:0000256" key="8">
    <source>
        <dbReference type="ARBA" id="ARBA00022840"/>
    </source>
</evidence>
<keyword evidence="3" id="KW-1003">Cell membrane</keyword>
<dbReference type="PaxDb" id="273116-14325502"/>
<accession>Q978Z8</accession>
<dbReference type="GO" id="GO:0005507">
    <property type="term" value="F:copper ion binding"/>
    <property type="evidence" value="ECO:0007669"/>
    <property type="project" value="TreeGrafter"/>
</dbReference>
<dbReference type="PROSITE" id="PS01229">
    <property type="entry name" value="COF_2"/>
    <property type="match status" value="1"/>
</dbReference>
<dbReference type="InterPro" id="IPR023214">
    <property type="entry name" value="HAD_sf"/>
</dbReference>
<keyword evidence="9" id="KW-0460">Magnesium</keyword>
<keyword evidence="10" id="KW-1278">Translocase</keyword>
<keyword evidence="8" id="KW-0067">ATP-binding</keyword>
<dbReference type="PANTHER" id="PTHR43520:SF5">
    <property type="entry name" value="CATION-TRANSPORTING P-TYPE ATPASE-RELATED"/>
    <property type="match status" value="1"/>
</dbReference>
<keyword evidence="4" id="KW-0597">Phosphoprotein</keyword>
<dbReference type="PRINTS" id="PR00120">
    <property type="entry name" value="HATPASE"/>
</dbReference>
<keyword evidence="11 14" id="KW-1133">Transmembrane helix</keyword>
<dbReference type="PRINTS" id="PR00119">
    <property type="entry name" value="CATATPASE"/>
</dbReference>
<feature type="transmembrane region" description="Helical" evidence="14">
    <location>
        <begin position="100"/>
        <end position="122"/>
    </location>
</feature>
<evidence type="ECO:0000256" key="6">
    <source>
        <dbReference type="ARBA" id="ARBA00022723"/>
    </source>
</evidence>
<keyword evidence="7" id="KW-0547">Nucleotide-binding</keyword>
<feature type="transmembrane region" description="Helical" evidence="14">
    <location>
        <begin position="280"/>
        <end position="302"/>
    </location>
</feature>
<evidence type="ECO:0000256" key="13">
    <source>
        <dbReference type="ARBA" id="ARBA00023136"/>
    </source>
</evidence>
<dbReference type="NCBIfam" id="TIGR01512">
    <property type="entry name" value="ATPase-IB2_Cd"/>
    <property type="match status" value="1"/>
</dbReference>
<dbReference type="InterPro" id="IPR007029">
    <property type="entry name" value="YHS_dom"/>
</dbReference>
<dbReference type="SUPFAM" id="SSF81665">
    <property type="entry name" value="Calcium ATPase, transmembrane domain M"/>
    <property type="match status" value="1"/>
</dbReference>
<feature type="transmembrane region" description="Helical" evidence="14">
    <location>
        <begin position="43"/>
        <end position="61"/>
    </location>
</feature>
<dbReference type="SUPFAM" id="SSF81653">
    <property type="entry name" value="Calcium ATPase, transduction domain A"/>
    <property type="match status" value="1"/>
</dbReference>
<evidence type="ECO:0000259" key="16">
    <source>
        <dbReference type="Pfam" id="PF04945"/>
    </source>
</evidence>
<dbReference type="Proteomes" id="UP000001017">
    <property type="component" value="Chromosome"/>
</dbReference>
<name>Q978Z8_THEVO</name>
<evidence type="ECO:0000256" key="4">
    <source>
        <dbReference type="ARBA" id="ARBA00022553"/>
    </source>
</evidence>
<evidence type="ECO:0000256" key="11">
    <source>
        <dbReference type="ARBA" id="ARBA00022989"/>
    </source>
</evidence>
<dbReference type="InterPro" id="IPR001757">
    <property type="entry name" value="P_typ_ATPase"/>
</dbReference>
<dbReference type="KEGG" id="tvo:TVG1304145"/>
<keyword evidence="18" id="KW-1185">Reference proteome</keyword>
<dbReference type="AlphaFoldDB" id="Q978Z8"/>
<feature type="transmembrane region" description="Helical" evidence="14">
    <location>
        <begin position="67"/>
        <end position="88"/>
    </location>
</feature>
<evidence type="ECO:0000256" key="5">
    <source>
        <dbReference type="ARBA" id="ARBA00022692"/>
    </source>
</evidence>
<dbReference type="SUPFAM" id="SSF56784">
    <property type="entry name" value="HAD-like"/>
    <property type="match status" value="1"/>
</dbReference>
<evidence type="ECO:0000256" key="1">
    <source>
        <dbReference type="ARBA" id="ARBA00004651"/>
    </source>
</evidence>